<evidence type="ECO:0000313" key="9">
    <source>
        <dbReference type="Proteomes" id="UP000237749"/>
    </source>
</evidence>
<evidence type="ECO:0000259" key="7">
    <source>
        <dbReference type="Pfam" id="PF02608"/>
    </source>
</evidence>
<feature type="domain" description="ABC transporter substrate-binding protein PnrA-like" evidence="7">
    <location>
        <begin position="46"/>
        <end position="344"/>
    </location>
</feature>
<evidence type="ECO:0000256" key="4">
    <source>
        <dbReference type="ARBA" id="ARBA00022729"/>
    </source>
</evidence>
<comment type="subcellular location">
    <subcellularLocation>
        <location evidence="1">Cell membrane</location>
        <topology evidence="1">Lipid-anchor</topology>
    </subcellularLocation>
</comment>
<comment type="similarity">
    <text evidence="2">Belongs to the BMP lipoprotein family.</text>
</comment>
<dbReference type="CDD" id="cd06354">
    <property type="entry name" value="PBP1_PrnA-like"/>
    <property type="match status" value="1"/>
</dbReference>
<dbReference type="InterPro" id="IPR028082">
    <property type="entry name" value="Peripla_BP_I"/>
</dbReference>
<keyword evidence="5" id="KW-0472">Membrane</keyword>
<keyword evidence="4" id="KW-0732">Signal</keyword>
<dbReference type="GO" id="GO:0005886">
    <property type="term" value="C:plasma membrane"/>
    <property type="evidence" value="ECO:0007669"/>
    <property type="project" value="UniProtKB-SubCell"/>
</dbReference>
<gene>
    <name evidence="8" type="ORF">BXY41_101346</name>
</gene>
<evidence type="ECO:0000256" key="6">
    <source>
        <dbReference type="ARBA" id="ARBA00023288"/>
    </source>
</evidence>
<protein>
    <submittedName>
        <fullName evidence="8">Nucleoside-binding protein</fullName>
    </submittedName>
</protein>
<proteinExistence type="inferred from homology"/>
<organism evidence="8 9">
    <name type="scientific">Lacrimispora xylanisolvens</name>
    <dbReference type="NCBI Taxonomy" id="384636"/>
    <lineage>
        <taxon>Bacteria</taxon>
        <taxon>Bacillati</taxon>
        <taxon>Bacillota</taxon>
        <taxon>Clostridia</taxon>
        <taxon>Lachnospirales</taxon>
        <taxon>Lachnospiraceae</taxon>
        <taxon>Lacrimispora</taxon>
    </lineage>
</organism>
<evidence type="ECO:0000256" key="3">
    <source>
        <dbReference type="ARBA" id="ARBA00022475"/>
    </source>
</evidence>
<dbReference type="SUPFAM" id="SSF53822">
    <property type="entry name" value="Periplasmic binding protein-like I"/>
    <property type="match status" value="1"/>
</dbReference>
<evidence type="ECO:0000256" key="1">
    <source>
        <dbReference type="ARBA" id="ARBA00004193"/>
    </source>
</evidence>
<dbReference type="Gene3D" id="3.40.50.2300">
    <property type="match status" value="2"/>
</dbReference>
<keyword evidence="3" id="KW-1003">Cell membrane</keyword>
<dbReference type="Proteomes" id="UP000237749">
    <property type="component" value="Unassembled WGS sequence"/>
</dbReference>
<sequence>MKSFFLIASVCMILSGCSNGYNSEKVKTDESVTASFDKEKYEIALVSFFGTTQDHSFGQATWEGIEQYAKEHNITYKLYQPEEATSDNYIEKIDLAVENGAKIIVCPGFLFETPVFIEQDKYPDVKFVLIDGQPHNASYTETRINDNVLSLVFSEEQAGFLAGYAAVKDGYKKLGFMGGMAVPSVIRYGYGFVQGCNLAAEELGTKVEITYNYTGTFFESPDIKSLADSWYHQGTQVIFACGGAIGKSVMSSAEENKAKVIGVDLDQSSESVTVITSAMKMLKLVVYDALKDYYTGSFHGGVPQTYSVNNNGIGLPMETSKFSTFSKQDYDAIFAKLAAGEIIIYNKTDDSTTTDLNLTAAKVIYIK</sequence>
<dbReference type="EMBL" id="PTJA01000001">
    <property type="protein sequence ID" value="PPK83283.1"/>
    <property type="molecule type" value="Genomic_DNA"/>
</dbReference>
<dbReference type="InterPro" id="IPR003760">
    <property type="entry name" value="PnrA-like"/>
</dbReference>
<name>A0A2S6HYQ0_9FIRM</name>
<keyword evidence="9" id="KW-1185">Reference proteome</keyword>
<evidence type="ECO:0000256" key="2">
    <source>
        <dbReference type="ARBA" id="ARBA00008610"/>
    </source>
</evidence>
<dbReference type="Pfam" id="PF02608">
    <property type="entry name" value="Bmp"/>
    <property type="match status" value="1"/>
</dbReference>
<evidence type="ECO:0000313" key="8">
    <source>
        <dbReference type="EMBL" id="PPK83283.1"/>
    </source>
</evidence>
<dbReference type="AlphaFoldDB" id="A0A2S6HYQ0"/>
<dbReference type="PANTHER" id="PTHR34296:SF2">
    <property type="entry name" value="ABC TRANSPORTER GUANOSINE-BINDING PROTEIN NUPN"/>
    <property type="match status" value="1"/>
</dbReference>
<dbReference type="InterPro" id="IPR050957">
    <property type="entry name" value="BMP_lipoprotein"/>
</dbReference>
<dbReference type="PROSITE" id="PS51257">
    <property type="entry name" value="PROKAR_LIPOPROTEIN"/>
    <property type="match status" value="1"/>
</dbReference>
<comment type="caution">
    <text evidence="8">The sequence shown here is derived from an EMBL/GenBank/DDBJ whole genome shotgun (WGS) entry which is preliminary data.</text>
</comment>
<keyword evidence="6" id="KW-0449">Lipoprotein</keyword>
<evidence type="ECO:0000256" key="5">
    <source>
        <dbReference type="ARBA" id="ARBA00023136"/>
    </source>
</evidence>
<reference evidence="8 9" key="1">
    <citation type="submission" date="2018-02" db="EMBL/GenBank/DDBJ databases">
        <title>Genomic Encyclopedia of Archaeal and Bacterial Type Strains, Phase II (KMG-II): from individual species to whole genera.</title>
        <authorList>
            <person name="Goeker M."/>
        </authorList>
    </citation>
    <scope>NUCLEOTIDE SEQUENCE [LARGE SCALE GENOMIC DNA]</scope>
    <source>
        <strain evidence="8 9">DSM 3808</strain>
    </source>
</reference>
<dbReference type="PANTHER" id="PTHR34296">
    <property type="entry name" value="TRANSCRIPTIONAL ACTIVATOR PROTEIN MED"/>
    <property type="match status" value="1"/>
</dbReference>
<accession>A0A2S6HYQ0</accession>